<dbReference type="SUPFAM" id="SSF47762">
    <property type="entry name" value="PAH2 domain"/>
    <property type="match status" value="1"/>
</dbReference>
<comment type="subcellular location">
    <subcellularLocation>
        <location evidence="1 3">Nucleus</location>
    </subcellularLocation>
</comment>
<evidence type="ECO:0000256" key="4">
    <source>
        <dbReference type="SAM" id="MobiDB-lite"/>
    </source>
</evidence>
<dbReference type="InterPro" id="IPR003822">
    <property type="entry name" value="PAH"/>
</dbReference>
<evidence type="ECO:0000313" key="5">
    <source>
        <dbReference type="EMBL" id="RPD56927.1"/>
    </source>
</evidence>
<dbReference type="InterPro" id="IPR036600">
    <property type="entry name" value="PAH_sf"/>
</dbReference>
<feature type="region of interest" description="Disordered" evidence="4">
    <location>
        <begin position="1"/>
        <end position="58"/>
    </location>
</feature>
<keyword evidence="2 3" id="KW-0539">Nucleus</keyword>
<evidence type="ECO:0000256" key="3">
    <source>
        <dbReference type="PROSITE-ProRule" id="PRU00810"/>
    </source>
</evidence>
<protein>
    <submittedName>
        <fullName evidence="5">Uncharacterized protein</fullName>
    </submittedName>
</protein>
<feature type="non-terminal residue" evidence="5">
    <location>
        <position position="1"/>
    </location>
</feature>
<sequence length="171" mass="19226">MPVVCPRLKDRTSMSSSLSESSHRRPRVRHPSSGRLGHGRPRTSQDSDAGPTRPATHLSWRYGGARPHLSLRISPHLEFLQAVHEAYPNDPGKYDLFVACLRRHQACRGTIRSLMMEVGGLFVDCPHLVEGFNAFLPNGYTIKLIGNPSVLGRMQWHRSDSGFVLYIRDVD</sequence>
<evidence type="ECO:0000256" key="1">
    <source>
        <dbReference type="ARBA" id="ARBA00004123"/>
    </source>
</evidence>
<dbReference type="AlphaFoldDB" id="A0A5C2S0N4"/>
<dbReference type="Gene3D" id="1.20.1160.11">
    <property type="entry name" value="Paired amphipathic helix"/>
    <property type="match status" value="1"/>
</dbReference>
<dbReference type="GO" id="GO:0005634">
    <property type="term" value="C:nucleus"/>
    <property type="evidence" value="ECO:0007669"/>
    <property type="project" value="UniProtKB-SubCell"/>
</dbReference>
<accession>A0A5C2S0N4</accession>
<dbReference type="Pfam" id="PF02671">
    <property type="entry name" value="PAH"/>
    <property type="match status" value="1"/>
</dbReference>
<dbReference type="STRING" id="1328759.A0A5C2S0N4"/>
<evidence type="ECO:0000256" key="2">
    <source>
        <dbReference type="ARBA" id="ARBA00023242"/>
    </source>
</evidence>
<dbReference type="OrthoDB" id="10265969at2759"/>
<dbReference type="EMBL" id="ML122284">
    <property type="protein sequence ID" value="RPD56927.1"/>
    <property type="molecule type" value="Genomic_DNA"/>
</dbReference>
<feature type="compositionally biased region" description="Basic residues" evidence="4">
    <location>
        <begin position="24"/>
        <end position="41"/>
    </location>
</feature>
<keyword evidence="6" id="KW-1185">Reference proteome</keyword>
<dbReference type="PROSITE" id="PS51477">
    <property type="entry name" value="PAH"/>
    <property type="match status" value="1"/>
</dbReference>
<dbReference type="GO" id="GO:0006355">
    <property type="term" value="P:regulation of DNA-templated transcription"/>
    <property type="evidence" value="ECO:0007669"/>
    <property type="project" value="InterPro"/>
</dbReference>
<dbReference type="Proteomes" id="UP000313359">
    <property type="component" value="Unassembled WGS sequence"/>
</dbReference>
<reference evidence="5" key="1">
    <citation type="journal article" date="2018" name="Genome Biol. Evol.">
        <title>Genomics and development of Lentinus tigrinus, a white-rot wood-decaying mushroom with dimorphic fruiting bodies.</title>
        <authorList>
            <person name="Wu B."/>
            <person name="Xu Z."/>
            <person name="Knudson A."/>
            <person name="Carlson A."/>
            <person name="Chen N."/>
            <person name="Kovaka S."/>
            <person name="LaButti K."/>
            <person name="Lipzen A."/>
            <person name="Pennachio C."/>
            <person name="Riley R."/>
            <person name="Schakwitz W."/>
            <person name="Umezawa K."/>
            <person name="Ohm R.A."/>
            <person name="Grigoriev I.V."/>
            <person name="Nagy L.G."/>
            <person name="Gibbons J."/>
            <person name="Hibbett D."/>
        </authorList>
    </citation>
    <scope>NUCLEOTIDE SEQUENCE [LARGE SCALE GENOMIC DNA]</scope>
    <source>
        <strain evidence="5">ALCF2SS1-6</strain>
    </source>
</reference>
<name>A0A5C2S0N4_9APHY</name>
<organism evidence="5 6">
    <name type="scientific">Lentinus tigrinus ALCF2SS1-6</name>
    <dbReference type="NCBI Taxonomy" id="1328759"/>
    <lineage>
        <taxon>Eukaryota</taxon>
        <taxon>Fungi</taxon>
        <taxon>Dikarya</taxon>
        <taxon>Basidiomycota</taxon>
        <taxon>Agaricomycotina</taxon>
        <taxon>Agaricomycetes</taxon>
        <taxon>Polyporales</taxon>
        <taxon>Polyporaceae</taxon>
        <taxon>Lentinus</taxon>
    </lineage>
</organism>
<gene>
    <name evidence="5" type="ORF">L227DRAFT_578366</name>
</gene>
<evidence type="ECO:0000313" key="6">
    <source>
        <dbReference type="Proteomes" id="UP000313359"/>
    </source>
</evidence>
<proteinExistence type="predicted"/>